<protein>
    <recommendedName>
        <fullName evidence="4">UBC core domain-containing protein</fullName>
    </recommendedName>
</protein>
<dbReference type="PROSITE" id="PS50127">
    <property type="entry name" value="UBC_2"/>
    <property type="match status" value="1"/>
</dbReference>
<feature type="domain" description="UBC core" evidence="4">
    <location>
        <begin position="1"/>
        <end position="89"/>
    </location>
</feature>
<comment type="caution">
    <text evidence="5">The sequence shown here is derived from an EMBL/GenBank/DDBJ whole genome shotgun (WGS) entry which is preliminary data.</text>
</comment>
<evidence type="ECO:0000256" key="3">
    <source>
        <dbReference type="PROSITE-ProRule" id="PRU10133"/>
    </source>
</evidence>
<dbReference type="InterPro" id="IPR000608">
    <property type="entry name" value="UBC"/>
</dbReference>
<evidence type="ECO:0000259" key="4">
    <source>
        <dbReference type="PROSITE" id="PS50127"/>
    </source>
</evidence>
<evidence type="ECO:0000313" key="5">
    <source>
        <dbReference type="EMBL" id="KAK2995630.1"/>
    </source>
</evidence>
<dbReference type="SUPFAM" id="SSF54495">
    <property type="entry name" value="UBC-like"/>
    <property type="match status" value="1"/>
</dbReference>
<proteinExistence type="predicted"/>
<feature type="active site" description="Glycyl thioester intermediate" evidence="3">
    <location>
        <position position="14"/>
    </location>
</feature>
<organism evidence="5 6">
    <name type="scientific">Escallonia rubra</name>
    <dbReference type="NCBI Taxonomy" id="112253"/>
    <lineage>
        <taxon>Eukaryota</taxon>
        <taxon>Viridiplantae</taxon>
        <taxon>Streptophyta</taxon>
        <taxon>Embryophyta</taxon>
        <taxon>Tracheophyta</taxon>
        <taxon>Spermatophyta</taxon>
        <taxon>Magnoliopsida</taxon>
        <taxon>eudicotyledons</taxon>
        <taxon>Gunneridae</taxon>
        <taxon>Pentapetalae</taxon>
        <taxon>asterids</taxon>
        <taxon>campanulids</taxon>
        <taxon>Escalloniales</taxon>
        <taxon>Escalloniaceae</taxon>
        <taxon>Escallonia</taxon>
    </lineage>
</organism>
<sequence>MWHPNVYPTDGRVCISILHPPGDDPMGYEHSSERWMPVHTVESKILSIISMLSCPNDESPANVDAAIEWRDKRDESKMKVVRCVRRSQELPITSLIQFGCVCRGWRTLSHDSHLSRPKESNRCLVFACDELYFIEFPDDNGGGRVRKFHPPFCASMPKYKVVCSCDGLLCIADSSSKKSAYIYNPFTSNYKELPTPEPFQNGEIIVGFGFHPIINEYKVVKMVYRIKNDGRRLSSGAASLGSFHCEIQVFSLGGDTWRSAGKVPYLLDLQSSESPLVEGRLHWVAAPSFGGRKVISFDLADEQFREVPKPDDIAGIGYHRYPLAVLRGCLAAAVYCRNDDSEIWVMREYNVKESWMKEFNIRGYTPNLESPSLEQSYLRRPVRIICLLKNDEIFVEYEGATLASYDPKSGYFKNLSFQGMPNLFRTILHTGSFNWIDIPV</sequence>
<evidence type="ECO:0000256" key="1">
    <source>
        <dbReference type="ARBA" id="ARBA00022679"/>
    </source>
</evidence>
<keyword evidence="2" id="KW-0833">Ubl conjugation pathway</keyword>
<gene>
    <name evidence="5" type="ORF">RJ640_013587</name>
</gene>
<dbReference type="GO" id="GO:0016740">
    <property type="term" value="F:transferase activity"/>
    <property type="evidence" value="ECO:0007669"/>
    <property type="project" value="UniProtKB-KW"/>
</dbReference>
<dbReference type="Gene3D" id="3.10.110.10">
    <property type="entry name" value="Ubiquitin Conjugating Enzyme"/>
    <property type="match status" value="1"/>
</dbReference>
<reference evidence="5" key="1">
    <citation type="submission" date="2022-12" db="EMBL/GenBank/DDBJ databases">
        <title>Draft genome assemblies for two species of Escallonia (Escalloniales).</title>
        <authorList>
            <person name="Chanderbali A."/>
            <person name="Dervinis C."/>
            <person name="Anghel I."/>
            <person name="Soltis D."/>
            <person name="Soltis P."/>
            <person name="Zapata F."/>
        </authorList>
    </citation>
    <scope>NUCLEOTIDE SEQUENCE</scope>
    <source>
        <strain evidence="5">UCBG92.1500</strain>
        <tissue evidence="5">Leaf</tissue>
    </source>
</reference>
<dbReference type="EMBL" id="JAVXUO010000080">
    <property type="protein sequence ID" value="KAK2995630.1"/>
    <property type="molecule type" value="Genomic_DNA"/>
</dbReference>
<dbReference type="Pfam" id="PF00179">
    <property type="entry name" value="UQ_con"/>
    <property type="match status" value="1"/>
</dbReference>
<dbReference type="AlphaFoldDB" id="A0AA88S4Q6"/>
<keyword evidence="1" id="KW-0808">Transferase</keyword>
<accession>A0AA88S4Q6</accession>
<dbReference type="InterPro" id="IPR023313">
    <property type="entry name" value="UBQ-conjugating_AS"/>
</dbReference>
<dbReference type="Proteomes" id="UP001187471">
    <property type="component" value="Unassembled WGS sequence"/>
</dbReference>
<dbReference type="InterPro" id="IPR050796">
    <property type="entry name" value="SCF_F-box_component"/>
</dbReference>
<dbReference type="InterPro" id="IPR013187">
    <property type="entry name" value="F-box-assoc_dom_typ3"/>
</dbReference>
<dbReference type="SMART" id="SM00212">
    <property type="entry name" value="UBCc"/>
    <property type="match status" value="1"/>
</dbReference>
<evidence type="ECO:0000313" key="6">
    <source>
        <dbReference type="Proteomes" id="UP001187471"/>
    </source>
</evidence>
<dbReference type="PANTHER" id="PTHR31672:SF13">
    <property type="entry name" value="F-BOX PROTEIN CPR30-LIKE"/>
    <property type="match status" value="1"/>
</dbReference>
<dbReference type="NCBIfam" id="TIGR01640">
    <property type="entry name" value="F_box_assoc_1"/>
    <property type="match status" value="1"/>
</dbReference>
<keyword evidence="6" id="KW-1185">Reference proteome</keyword>
<name>A0AA88S4Q6_9ASTE</name>
<dbReference type="InterPro" id="IPR036047">
    <property type="entry name" value="F-box-like_dom_sf"/>
</dbReference>
<dbReference type="PANTHER" id="PTHR31672">
    <property type="entry name" value="BNACNNG10540D PROTEIN"/>
    <property type="match status" value="1"/>
</dbReference>
<evidence type="ECO:0000256" key="2">
    <source>
        <dbReference type="ARBA" id="ARBA00022786"/>
    </source>
</evidence>
<dbReference type="InterPro" id="IPR017451">
    <property type="entry name" value="F-box-assoc_interact_dom"/>
</dbReference>
<dbReference type="SUPFAM" id="SSF50965">
    <property type="entry name" value="Galactose oxidase, central domain"/>
    <property type="match status" value="1"/>
</dbReference>
<dbReference type="InterPro" id="IPR011043">
    <property type="entry name" value="Gal_Oxase/kelch_b-propeller"/>
</dbReference>
<dbReference type="PROSITE" id="PS00183">
    <property type="entry name" value="UBC_1"/>
    <property type="match status" value="1"/>
</dbReference>
<dbReference type="Pfam" id="PF08268">
    <property type="entry name" value="FBA_3"/>
    <property type="match status" value="1"/>
</dbReference>
<dbReference type="InterPro" id="IPR016135">
    <property type="entry name" value="UBQ-conjugating_enzyme/RWD"/>
</dbReference>
<dbReference type="SUPFAM" id="SSF81383">
    <property type="entry name" value="F-box domain"/>
    <property type="match status" value="1"/>
</dbReference>